<evidence type="ECO:0000313" key="1">
    <source>
        <dbReference type="EMBL" id="OCL05576.1"/>
    </source>
</evidence>
<dbReference type="AlphaFoldDB" id="A0A8E2EVX1"/>
<feature type="non-terminal residue" evidence="1">
    <location>
        <position position="1"/>
    </location>
</feature>
<reference evidence="1 2" key="1">
    <citation type="journal article" date="2016" name="Nat. Commun.">
        <title>Ectomycorrhizal ecology is imprinted in the genome of the dominant symbiotic fungus Cenococcum geophilum.</title>
        <authorList>
            <consortium name="DOE Joint Genome Institute"/>
            <person name="Peter M."/>
            <person name="Kohler A."/>
            <person name="Ohm R.A."/>
            <person name="Kuo A."/>
            <person name="Krutzmann J."/>
            <person name="Morin E."/>
            <person name="Arend M."/>
            <person name="Barry K.W."/>
            <person name="Binder M."/>
            <person name="Choi C."/>
            <person name="Clum A."/>
            <person name="Copeland A."/>
            <person name="Grisel N."/>
            <person name="Haridas S."/>
            <person name="Kipfer T."/>
            <person name="LaButti K."/>
            <person name="Lindquist E."/>
            <person name="Lipzen A."/>
            <person name="Maire R."/>
            <person name="Meier B."/>
            <person name="Mihaltcheva S."/>
            <person name="Molinier V."/>
            <person name="Murat C."/>
            <person name="Poggeler S."/>
            <person name="Quandt C.A."/>
            <person name="Sperisen C."/>
            <person name="Tritt A."/>
            <person name="Tisserant E."/>
            <person name="Crous P.W."/>
            <person name="Henrissat B."/>
            <person name="Nehls U."/>
            <person name="Egli S."/>
            <person name="Spatafora J.W."/>
            <person name="Grigoriev I.V."/>
            <person name="Martin F.M."/>
        </authorList>
    </citation>
    <scope>NUCLEOTIDE SEQUENCE [LARGE SCALE GENOMIC DNA]</scope>
    <source>
        <strain evidence="1 2">CBS 207.34</strain>
    </source>
</reference>
<name>A0A8E2EVX1_9PEZI</name>
<accession>A0A8E2EVX1</accession>
<feature type="non-terminal residue" evidence="1">
    <location>
        <position position="118"/>
    </location>
</feature>
<gene>
    <name evidence="1" type="ORF">AOQ84DRAFT_273801</name>
</gene>
<organism evidence="1 2">
    <name type="scientific">Glonium stellatum</name>
    <dbReference type="NCBI Taxonomy" id="574774"/>
    <lineage>
        <taxon>Eukaryota</taxon>
        <taxon>Fungi</taxon>
        <taxon>Dikarya</taxon>
        <taxon>Ascomycota</taxon>
        <taxon>Pezizomycotina</taxon>
        <taxon>Dothideomycetes</taxon>
        <taxon>Pleosporomycetidae</taxon>
        <taxon>Gloniales</taxon>
        <taxon>Gloniaceae</taxon>
        <taxon>Glonium</taxon>
    </lineage>
</organism>
<dbReference type="InterPro" id="IPR053008">
    <property type="entry name" value="Phomopsin_biosynth_assoc"/>
</dbReference>
<protein>
    <submittedName>
        <fullName evidence="1">Uncharacterized protein</fullName>
    </submittedName>
</protein>
<keyword evidence="2" id="KW-1185">Reference proteome</keyword>
<dbReference type="PANTHER" id="PTHR35896">
    <property type="entry name" value="IG-LIKE DOMAIN-CONTAINING PROTEIN"/>
    <property type="match status" value="1"/>
</dbReference>
<dbReference type="Proteomes" id="UP000250140">
    <property type="component" value="Unassembled WGS sequence"/>
</dbReference>
<proteinExistence type="predicted"/>
<evidence type="ECO:0000313" key="2">
    <source>
        <dbReference type="Proteomes" id="UP000250140"/>
    </source>
</evidence>
<dbReference type="PANTHER" id="PTHR35896:SF3">
    <property type="entry name" value="MAJOR FACILITATOR SUPERFAMILY TRANSPORTER"/>
    <property type="match status" value="1"/>
</dbReference>
<dbReference type="OrthoDB" id="3501153at2759"/>
<sequence length="118" mass="13543">ANSLHCGSSPAEAKALGCQYDVMIGSWLPAPCHDAELMEEYLKEANFKWYSDPDFQHEIPIEMMRAGDHGKIYTTEQEHTLHCSYVWVKQMRAVMNRKPMDDLSARYNHTRHCAGTIV</sequence>
<dbReference type="EMBL" id="KV750253">
    <property type="protein sequence ID" value="OCL05576.1"/>
    <property type="molecule type" value="Genomic_DNA"/>
</dbReference>